<comment type="caution">
    <text evidence="7">The sequence shown here is derived from an EMBL/GenBank/DDBJ whole genome shotgun (WGS) entry which is preliminary data.</text>
</comment>
<dbReference type="GO" id="GO:0009055">
    <property type="term" value="F:electron transfer activity"/>
    <property type="evidence" value="ECO:0007669"/>
    <property type="project" value="InterPro"/>
</dbReference>
<evidence type="ECO:0000313" key="7">
    <source>
        <dbReference type="EMBL" id="KAF5739124.1"/>
    </source>
</evidence>
<dbReference type="PANTHER" id="PTHR33021:SF189">
    <property type="entry name" value="CUCUMBER PEELING CUPREDOXIN-LIKE"/>
    <property type="match status" value="1"/>
</dbReference>
<protein>
    <submittedName>
        <fullName evidence="7">Blue copper protein-like</fullName>
    </submittedName>
</protein>
<dbReference type="InterPro" id="IPR039391">
    <property type="entry name" value="Phytocyanin-like"/>
</dbReference>
<dbReference type="GO" id="GO:0005886">
    <property type="term" value="C:plasma membrane"/>
    <property type="evidence" value="ECO:0007669"/>
    <property type="project" value="TreeGrafter"/>
</dbReference>
<reference evidence="7 8" key="1">
    <citation type="journal article" date="2020" name="Nat. Commun.">
        <title>Genome of Tripterygium wilfordii and identification of cytochrome P450 involved in triptolide biosynthesis.</title>
        <authorList>
            <person name="Tu L."/>
            <person name="Su P."/>
            <person name="Zhang Z."/>
            <person name="Gao L."/>
            <person name="Wang J."/>
            <person name="Hu T."/>
            <person name="Zhou J."/>
            <person name="Zhang Y."/>
            <person name="Zhao Y."/>
            <person name="Liu Y."/>
            <person name="Song Y."/>
            <person name="Tong Y."/>
            <person name="Lu Y."/>
            <person name="Yang J."/>
            <person name="Xu C."/>
            <person name="Jia M."/>
            <person name="Peters R.J."/>
            <person name="Huang L."/>
            <person name="Gao W."/>
        </authorList>
    </citation>
    <scope>NUCLEOTIDE SEQUENCE [LARGE SCALE GENOMIC DNA]</scope>
    <source>
        <strain evidence="8">cv. XIE 37</strain>
        <tissue evidence="7">Leaf</tissue>
    </source>
</reference>
<feature type="transmembrane region" description="Helical" evidence="4">
    <location>
        <begin position="235"/>
        <end position="254"/>
    </location>
</feature>
<proteinExistence type="predicted"/>
<feature type="compositionally biased region" description="Low complexity" evidence="3">
    <location>
        <begin position="130"/>
        <end position="144"/>
    </location>
</feature>
<dbReference type="AlphaFoldDB" id="A0A7J7CYH4"/>
<feature type="compositionally biased region" description="Low complexity" evidence="3">
    <location>
        <begin position="193"/>
        <end position="203"/>
    </location>
</feature>
<dbReference type="Proteomes" id="UP000593562">
    <property type="component" value="Unassembled WGS sequence"/>
</dbReference>
<dbReference type="OrthoDB" id="5421909at2759"/>
<dbReference type="PROSITE" id="PS51485">
    <property type="entry name" value="PHYTOCYANIN"/>
    <property type="match status" value="1"/>
</dbReference>
<keyword evidence="4" id="KW-0472">Membrane</keyword>
<keyword evidence="5" id="KW-0732">Signal</keyword>
<dbReference type="InParanoid" id="A0A7J7CYH4"/>
<feature type="compositionally biased region" description="Low complexity" evidence="3">
    <location>
        <begin position="161"/>
        <end position="180"/>
    </location>
</feature>
<feature type="signal peptide" evidence="5">
    <location>
        <begin position="1"/>
        <end position="24"/>
    </location>
</feature>
<name>A0A7J7CYH4_TRIWF</name>
<evidence type="ECO:0000256" key="2">
    <source>
        <dbReference type="ARBA" id="ARBA00023180"/>
    </source>
</evidence>
<evidence type="ECO:0000256" key="4">
    <source>
        <dbReference type="SAM" id="Phobius"/>
    </source>
</evidence>
<keyword evidence="4" id="KW-0812">Transmembrane</keyword>
<dbReference type="FunFam" id="2.60.40.420:FF:000034">
    <property type="entry name" value="Cupredoxin superfamily protein"/>
    <property type="match status" value="1"/>
</dbReference>
<feature type="compositionally biased region" description="Low complexity" evidence="3">
    <location>
        <begin position="225"/>
        <end position="234"/>
    </location>
</feature>
<dbReference type="EMBL" id="JAAARO010000012">
    <property type="protein sequence ID" value="KAF5739124.1"/>
    <property type="molecule type" value="Genomic_DNA"/>
</dbReference>
<evidence type="ECO:0000256" key="3">
    <source>
        <dbReference type="SAM" id="MobiDB-lite"/>
    </source>
</evidence>
<keyword evidence="1" id="KW-1015">Disulfide bond</keyword>
<feature type="domain" description="Phytocyanin" evidence="6">
    <location>
        <begin position="26"/>
        <end position="130"/>
    </location>
</feature>
<dbReference type="SUPFAM" id="SSF49503">
    <property type="entry name" value="Cupredoxins"/>
    <property type="match status" value="1"/>
</dbReference>
<accession>A0A7J7CYH4</accession>
<dbReference type="Gene3D" id="2.60.40.420">
    <property type="entry name" value="Cupredoxins - blue copper proteins"/>
    <property type="match status" value="1"/>
</dbReference>
<dbReference type="PRINTS" id="PR01217">
    <property type="entry name" value="PRICHEXTENSN"/>
</dbReference>
<feature type="compositionally biased region" description="Pro residues" evidence="3">
    <location>
        <begin position="181"/>
        <end position="192"/>
    </location>
</feature>
<feature type="chain" id="PRO_5029441502" evidence="5">
    <location>
        <begin position="25"/>
        <end position="255"/>
    </location>
</feature>
<evidence type="ECO:0000256" key="5">
    <source>
        <dbReference type="SAM" id="SignalP"/>
    </source>
</evidence>
<gene>
    <name evidence="7" type="ORF">HS088_TW12G00323</name>
</gene>
<keyword evidence="2" id="KW-0325">Glycoprotein</keyword>
<dbReference type="InterPro" id="IPR008972">
    <property type="entry name" value="Cupredoxin"/>
</dbReference>
<dbReference type="PANTHER" id="PTHR33021">
    <property type="entry name" value="BLUE COPPER PROTEIN"/>
    <property type="match status" value="1"/>
</dbReference>
<evidence type="ECO:0000256" key="1">
    <source>
        <dbReference type="ARBA" id="ARBA00023157"/>
    </source>
</evidence>
<sequence>MARFVNVAVVVSFVSVVLMQCVAAQTVHVVGDSMGWTIPQSGAGAYDTWAASKTFRVGDILTFNFGAGDHDVLQVPKASYDGCTAANPIGNTITTAPANITITSAGDHYYICTFSQHCQFGQKLKITAVSSSPTPGGAPSPDTTMGPTANGPSPITPSPPDSSSSPTPGGAPSPAEYCPPDTSPITPPPPTPSSSTPSGAPSPADCPPDTTMGPTAPGPSPIAPSPDSSSSTSTALASILVSCLSIIAVGFGFIF</sequence>
<evidence type="ECO:0000313" key="8">
    <source>
        <dbReference type="Proteomes" id="UP000593562"/>
    </source>
</evidence>
<organism evidence="7 8">
    <name type="scientific">Tripterygium wilfordii</name>
    <name type="common">Thunder God vine</name>
    <dbReference type="NCBI Taxonomy" id="458696"/>
    <lineage>
        <taxon>Eukaryota</taxon>
        <taxon>Viridiplantae</taxon>
        <taxon>Streptophyta</taxon>
        <taxon>Embryophyta</taxon>
        <taxon>Tracheophyta</taxon>
        <taxon>Spermatophyta</taxon>
        <taxon>Magnoliopsida</taxon>
        <taxon>eudicotyledons</taxon>
        <taxon>Gunneridae</taxon>
        <taxon>Pentapetalae</taxon>
        <taxon>rosids</taxon>
        <taxon>fabids</taxon>
        <taxon>Celastrales</taxon>
        <taxon>Celastraceae</taxon>
        <taxon>Tripterygium</taxon>
    </lineage>
</organism>
<keyword evidence="8" id="KW-1185">Reference proteome</keyword>
<evidence type="ECO:0000259" key="6">
    <source>
        <dbReference type="PROSITE" id="PS51485"/>
    </source>
</evidence>
<dbReference type="InterPro" id="IPR003245">
    <property type="entry name" value="Phytocyanin_dom"/>
</dbReference>
<keyword evidence="4" id="KW-1133">Transmembrane helix</keyword>
<feature type="region of interest" description="Disordered" evidence="3">
    <location>
        <begin position="129"/>
        <end position="234"/>
    </location>
</feature>
<dbReference type="Pfam" id="PF02298">
    <property type="entry name" value="Cu_bind_like"/>
    <property type="match status" value="1"/>
</dbReference>
<dbReference type="CDD" id="cd13920">
    <property type="entry name" value="Stellacyanin"/>
    <property type="match status" value="1"/>
</dbReference>